<keyword evidence="1" id="KW-1133">Transmembrane helix</keyword>
<feature type="transmembrane region" description="Helical" evidence="1">
    <location>
        <begin position="40"/>
        <end position="58"/>
    </location>
</feature>
<keyword evidence="1" id="KW-0472">Membrane</keyword>
<dbReference type="Proteomes" id="UP000306402">
    <property type="component" value="Unassembled WGS sequence"/>
</dbReference>
<proteinExistence type="predicted"/>
<keyword evidence="1" id="KW-0812">Transmembrane</keyword>
<name>A0A5R9L4N1_9BACT</name>
<evidence type="ECO:0000256" key="1">
    <source>
        <dbReference type="SAM" id="Phobius"/>
    </source>
</evidence>
<feature type="transmembrane region" description="Helical" evidence="1">
    <location>
        <begin position="6"/>
        <end position="28"/>
    </location>
</feature>
<organism evidence="2 3">
    <name type="scientific">Dyadobacter luticola</name>
    <dbReference type="NCBI Taxonomy" id="1979387"/>
    <lineage>
        <taxon>Bacteria</taxon>
        <taxon>Pseudomonadati</taxon>
        <taxon>Bacteroidota</taxon>
        <taxon>Cytophagia</taxon>
        <taxon>Cytophagales</taxon>
        <taxon>Spirosomataceae</taxon>
        <taxon>Dyadobacter</taxon>
    </lineage>
</organism>
<evidence type="ECO:0000313" key="3">
    <source>
        <dbReference type="Proteomes" id="UP000306402"/>
    </source>
</evidence>
<reference evidence="2 3" key="1">
    <citation type="submission" date="2019-05" db="EMBL/GenBank/DDBJ databases">
        <authorList>
            <person name="Qu J.-H."/>
        </authorList>
    </citation>
    <scope>NUCLEOTIDE SEQUENCE [LARGE SCALE GENOMIC DNA]</scope>
    <source>
        <strain evidence="2 3">T17</strain>
    </source>
</reference>
<dbReference type="RefSeq" id="WP_138364516.1">
    <property type="nucleotide sequence ID" value="NZ_VCEJ01000002.1"/>
</dbReference>
<dbReference type="AlphaFoldDB" id="A0A5R9L4N1"/>
<gene>
    <name evidence="2" type="ORF">FEN17_06770</name>
</gene>
<evidence type="ECO:0000313" key="2">
    <source>
        <dbReference type="EMBL" id="TLV03309.1"/>
    </source>
</evidence>
<accession>A0A5R9L4N1</accession>
<feature type="transmembrane region" description="Helical" evidence="1">
    <location>
        <begin position="64"/>
        <end position="82"/>
    </location>
</feature>
<dbReference type="EMBL" id="VCEJ01000002">
    <property type="protein sequence ID" value="TLV03309.1"/>
    <property type="molecule type" value="Genomic_DNA"/>
</dbReference>
<protein>
    <submittedName>
        <fullName evidence="2">Uncharacterized protein</fullName>
    </submittedName>
</protein>
<sequence>MLIDSAYFIMLTVFSIFWLVSATHYLFTPVSAGSRAVEKPMGAIYLAGLGGFLVLVLFCWQYKVVGLVLLLVPLIFAAVPSIKKIWIDLYAWLPTLQKTQGLTIHMSNDTGAIIQTELECWFAERDSSVFSLFKTFDYVLDPFEKSSHKMSRYQERLMSSKAAYIRITVFECLRDFGGDHQYLRKIQPCMYTSKVSTKEFVNGEYNLEVSAIHVSEDFISGIKLLKDNQMYFNGAFWNVEQSAIS</sequence>
<comment type="caution">
    <text evidence="2">The sequence shown here is derived from an EMBL/GenBank/DDBJ whole genome shotgun (WGS) entry which is preliminary data.</text>
</comment>
<keyword evidence="3" id="KW-1185">Reference proteome</keyword>